<reference evidence="6 7" key="1">
    <citation type="submission" date="2019-07" db="EMBL/GenBank/DDBJ databases">
        <title>De Novo Assembly of kiwifruit Actinidia rufa.</title>
        <authorList>
            <person name="Sugita-Konishi S."/>
            <person name="Sato K."/>
            <person name="Mori E."/>
            <person name="Abe Y."/>
            <person name="Kisaki G."/>
            <person name="Hamano K."/>
            <person name="Suezawa K."/>
            <person name="Otani M."/>
            <person name="Fukuda T."/>
            <person name="Manabe T."/>
            <person name="Gomi K."/>
            <person name="Tabuchi M."/>
            <person name="Akimitsu K."/>
            <person name="Kataoka I."/>
        </authorList>
    </citation>
    <scope>NUCLEOTIDE SEQUENCE [LARGE SCALE GENOMIC DNA]</scope>
    <source>
        <strain evidence="7">cv. Fuchu</strain>
    </source>
</reference>
<organism evidence="6 7">
    <name type="scientific">Actinidia rufa</name>
    <dbReference type="NCBI Taxonomy" id="165716"/>
    <lineage>
        <taxon>Eukaryota</taxon>
        <taxon>Viridiplantae</taxon>
        <taxon>Streptophyta</taxon>
        <taxon>Embryophyta</taxon>
        <taxon>Tracheophyta</taxon>
        <taxon>Spermatophyta</taxon>
        <taxon>Magnoliopsida</taxon>
        <taxon>eudicotyledons</taxon>
        <taxon>Gunneridae</taxon>
        <taxon>Pentapetalae</taxon>
        <taxon>asterids</taxon>
        <taxon>Ericales</taxon>
        <taxon>Actinidiaceae</taxon>
        <taxon>Actinidia</taxon>
    </lineage>
</organism>
<dbReference type="SUPFAM" id="SSF47473">
    <property type="entry name" value="EF-hand"/>
    <property type="match status" value="1"/>
</dbReference>
<dbReference type="Pfam" id="PF13499">
    <property type="entry name" value="EF-hand_7"/>
    <property type="match status" value="1"/>
</dbReference>
<dbReference type="PANTHER" id="PTHR10891">
    <property type="entry name" value="EF-HAND CALCIUM-BINDING DOMAIN CONTAINING PROTEIN"/>
    <property type="match status" value="1"/>
</dbReference>
<keyword evidence="7" id="KW-1185">Reference proteome</keyword>
<dbReference type="InterPro" id="IPR018247">
    <property type="entry name" value="EF_Hand_1_Ca_BS"/>
</dbReference>
<protein>
    <submittedName>
        <fullName evidence="6">Calcium-binding EF-hand family protein</fullName>
    </submittedName>
</protein>
<dbReference type="InterPro" id="IPR039647">
    <property type="entry name" value="EF_hand_pair_protein_CML-like"/>
</dbReference>
<dbReference type="PROSITE" id="PS00018">
    <property type="entry name" value="EF_HAND_1"/>
    <property type="match status" value="2"/>
</dbReference>
<evidence type="ECO:0000256" key="1">
    <source>
        <dbReference type="ARBA" id="ARBA00022723"/>
    </source>
</evidence>
<dbReference type="SMART" id="SM00054">
    <property type="entry name" value="EFh"/>
    <property type="match status" value="2"/>
</dbReference>
<feature type="transmembrane region" description="Helical" evidence="4">
    <location>
        <begin position="35"/>
        <end position="55"/>
    </location>
</feature>
<dbReference type="Proteomes" id="UP000585474">
    <property type="component" value="Unassembled WGS sequence"/>
</dbReference>
<keyword evidence="2" id="KW-0677">Repeat</keyword>
<dbReference type="OrthoDB" id="26525at2759"/>
<gene>
    <name evidence="6" type="ORF">Acr_26g0008420</name>
</gene>
<keyword evidence="3" id="KW-0106">Calcium</keyword>
<keyword evidence="4" id="KW-0812">Transmembrane</keyword>
<dbReference type="FunFam" id="1.10.238.10:FF:000003">
    <property type="entry name" value="Calmodulin A"/>
    <property type="match status" value="1"/>
</dbReference>
<evidence type="ECO:0000256" key="3">
    <source>
        <dbReference type="ARBA" id="ARBA00022837"/>
    </source>
</evidence>
<dbReference type="InterPro" id="IPR002048">
    <property type="entry name" value="EF_hand_dom"/>
</dbReference>
<sequence>MENTDALLIGVIIVLIVGYNVFVSPNFSVMGVVTTLWKVLSWIITLHEIYTWFYLLLHTTLHSLSLMDLITTLWAILRVLLEELEVMREAFAVFDENCDGFIDANELEKVVCEFGFSDVSQEMCQRMIATFDENGDGKIDLREFIKLLE</sequence>
<dbReference type="InterPro" id="IPR011992">
    <property type="entry name" value="EF-hand-dom_pair"/>
</dbReference>
<dbReference type="GO" id="GO:0005509">
    <property type="term" value="F:calcium ion binding"/>
    <property type="evidence" value="ECO:0007669"/>
    <property type="project" value="InterPro"/>
</dbReference>
<feature type="domain" description="EF-hand" evidence="5">
    <location>
        <begin position="119"/>
        <end position="149"/>
    </location>
</feature>
<dbReference type="Gene3D" id="1.10.238.10">
    <property type="entry name" value="EF-hand"/>
    <property type="match status" value="1"/>
</dbReference>
<keyword evidence="1" id="KW-0479">Metal-binding</keyword>
<keyword evidence="4" id="KW-1133">Transmembrane helix</keyword>
<evidence type="ECO:0000313" key="7">
    <source>
        <dbReference type="Proteomes" id="UP000585474"/>
    </source>
</evidence>
<feature type="transmembrane region" description="Helical" evidence="4">
    <location>
        <begin position="6"/>
        <end position="23"/>
    </location>
</feature>
<dbReference type="CDD" id="cd00051">
    <property type="entry name" value="EFh"/>
    <property type="match status" value="1"/>
</dbReference>
<keyword evidence="4" id="KW-0472">Membrane</keyword>
<evidence type="ECO:0000313" key="6">
    <source>
        <dbReference type="EMBL" id="GFZ17572.1"/>
    </source>
</evidence>
<name>A0A7J0H3G5_9ERIC</name>
<evidence type="ECO:0000256" key="4">
    <source>
        <dbReference type="SAM" id="Phobius"/>
    </source>
</evidence>
<comment type="caution">
    <text evidence="6">The sequence shown here is derived from an EMBL/GenBank/DDBJ whole genome shotgun (WGS) entry which is preliminary data.</text>
</comment>
<feature type="domain" description="EF-hand" evidence="5">
    <location>
        <begin position="82"/>
        <end position="117"/>
    </location>
</feature>
<dbReference type="AlphaFoldDB" id="A0A7J0H3G5"/>
<proteinExistence type="predicted"/>
<accession>A0A7J0H3G5</accession>
<dbReference type="EMBL" id="BJWL01000026">
    <property type="protein sequence ID" value="GFZ17572.1"/>
    <property type="molecule type" value="Genomic_DNA"/>
</dbReference>
<evidence type="ECO:0000256" key="2">
    <source>
        <dbReference type="ARBA" id="ARBA00022737"/>
    </source>
</evidence>
<dbReference type="PROSITE" id="PS50222">
    <property type="entry name" value="EF_HAND_2"/>
    <property type="match status" value="2"/>
</dbReference>
<evidence type="ECO:0000259" key="5">
    <source>
        <dbReference type="PROSITE" id="PS50222"/>
    </source>
</evidence>